<evidence type="ECO:0000313" key="2">
    <source>
        <dbReference type="EMBL" id="AWY97474.1"/>
    </source>
</evidence>
<dbReference type="SUPFAM" id="SSF56281">
    <property type="entry name" value="Metallo-hydrolase/oxidoreductase"/>
    <property type="match status" value="1"/>
</dbReference>
<dbReference type="SMART" id="SM00849">
    <property type="entry name" value="Lactamase_B"/>
    <property type="match status" value="1"/>
</dbReference>
<gene>
    <name evidence="2" type="ORF">DQQ01_04160</name>
</gene>
<dbReference type="Proteomes" id="UP000250003">
    <property type="component" value="Chromosome"/>
</dbReference>
<dbReference type="InterPro" id="IPR036866">
    <property type="entry name" value="RibonucZ/Hydroxyglut_hydro"/>
</dbReference>
<dbReference type="PANTHER" id="PTHR42951">
    <property type="entry name" value="METALLO-BETA-LACTAMASE DOMAIN-CONTAINING"/>
    <property type="match status" value="1"/>
</dbReference>
<name>A0A2Z4U9D0_9FIRM</name>
<keyword evidence="2" id="KW-0378">Hydrolase</keyword>
<dbReference type="EMBL" id="CP030280">
    <property type="protein sequence ID" value="AWY97474.1"/>
    <property type="molecule type" value="Genomic_DNA"/>
</dbReference>
<dbReference type="PANTHER" id="PTHR42951:SF22">
    <property type="entry name" value="METALLO BETA-LACTAMASE SUPERFAMILY LIPOPROTEIN"/>
    <property type="match status" value="1"/>
</dbReference>
<dbReference type="RefSeq" id="WP_111918643.1">
    <property type="nucleotide sequence ID" value="NZ_CAUWHR010000012.1"/>
</dbReference>
<sequence>MEIFSSEKISPHVTRITECTGTHMYLAEGDDKALLIDTGCGVGNLKEYVEQLTKKPLTVVCTHGHMDHAGGADQFHEVYLNSSDWELSLTHCSLENRKAYTQITVGMLHPEIDEKEICSLEFQRTRGGSYKELQSGMKFNLGGITVQALSMKGHTPGSMCMLFCEERSILFGDACNPSVFLFDTEAESVETYRNVLIEFQKNEELYDSIWLSHGPGQDIPKEILEQMIEVCNEVINGMDDKEDFHFFMGGDYKVAHKMLENQMREDGGIANIIYNPQKIVNA</sequence>
<evidence type="ECO:0000259" key="1">
    <source>
        <dbReference type="SMART" id="SM00849"/>
    </source>
</evidence>
<dbReference type="GO" id="GO:0016787">
    <property type="term" value="F:hydrolase activity"/>
    <property type="evidence" value="ECO:0007669"/>
    <property type="project" value="UniProtKB-KW"/>
</dbReference>
<dbReference type="Pfam" id="PF00753">
    <property type="entry name" value="Lactamase_B"/>
    <property type="match status" value="1"/>
</dbReference>
<dbReference type="Gene3D" id="3.60.15.10">
    <property type="entry name" value="Ribonuclease Z/Hydroxyacylglutathione hydrolase-like"/>
    <property type="match status" value="1"/>
</dbReference>
<dbReference type="AlphaFoldDB" id="A0A2Z4U9D0"/>
<proteinExistence type="predicted"/>
<organism evidence="2 3">
    <name type="scientific">Blautia argi</name>
    <dbReference type="NCBI Taxonomy" id="1912897"/>
    <lineage>
        <taxon>Bacteria</taxon>
        <taxon>Bacillati</taxon>
        <taxon>Bacillota</taxon>
        <taxon>Clostridia</taxon>
        <taxon>Lachnospirales</taxon>
        <taxon>Lachnospiraceae</taxon>
        <taxon>Blautia</taxon>
    </lineage>
</organism>
<dbReference type="InterPro" id="IPR050855">
    <property type="entry name" value="NDM-1-like"/>
</dbReference>
<dbReference type="InterPro" id="IPR001279">
    <property type="entry name" value="Metallo-B-lactamas"/>
</dbReference>
<reference evidence="3" key="1">
    <citation type="submission" date="2018-06" db="EMBL/GenBank/DDBJ databases">
        <title>Description of Blautia argi sp. nov., a new anaerobic isolated from dog feces.</title>
        <authorList>
            <person name="Chang Y.-H."/>
            <person name="Paek J."/>
            <person name="Shin Y."/>
        </authorList>
    </citation>
    <scope>NUCLEOTIDE SEQUENCE [LARGE SCALE GENOMIC DNA]</scope>
    <source>
        <strain evidence="3">KCTC 15426</strain>
    </source>
</reference>
<dbReference type="KEGG" id="blau:DQQ01_04160"/>
<accession>A0A2Z4U9D0</accession>
<protein>
    <submittedName>
        <fullName evidence="2">Zn-dependent hydrolase</fullName>
    </submittedName>
</protein>
<evidence type="ECO:0000313" key="3">
    <source>
        <dbReference type="Proteomes" id="UP000250003"/>
    </source>
</evidence>
<feature type="domain" description="Metallo-beta-lactamase" evidence="1">
    <location>
        <begin position="21"/>
        <end position="213"/>
    </location>
</feature>
<dbReference type="OrthoDB" id="9761531at2"/>
<keyword evidence="3" id="KW-1185">Reference proteome</keyword>